<evidence type="ECO:0000313" key="3">
    <source>
        <dbReference type="Proteomes" id="UP000000709"/>
    </source>
</evidence>
<evidence type="ECO:0000256" key="1">
    <source>
        <dbReference type="SAM" id="Phobius"/>
    </source>
</evidence>
<dbReference type="OrthoDB" id="4022834at2759"/>
<name>G3ARV3_SPAPN</name>
<dbReference type="Proteomes" id="UP000000709">
    <property type="component" value="Unassembled WGS sequence"/>
</dbReference>
<dbReference type="KEGG" id="spaa:SPAPADRAFT_67437"/>
<keyword evidence="1" id="KW-0812">Transmembrane</keyword>
<protein>
    <submittedName>
        <fullName evidence="2">Uncharacterized protein</fullName>
    </submittedName>
</protein>
<keyword evidence="1" id="KW-0472">Membrane</keyword>
<keyword evidence="1" id="KW-1133">Transmembrane helix</keyword>
<feature type="transmembrane region" description="Helical" evidence="1">
    <location>
        <begin position="15"/>
        <end position="33"/>
    </location>
</feature>
<sequence>MSLQLKKPVNKAKNLKFSLAAGAVILGTGYLVLNTFPHLKTSIWNYITGERQQEREVQEEEIEEEQSNEPIELHESQVDLSASKLHDQSYVDIAEWSNDNLKSWLSRKRSTLPLMLLMITLCPLLNQFRKILHSYNVIFNVNITQIILSLLISIQRYFGSS</sequence>
<keyword evidence="3" id="KW-1185">Reference proteome</keyword>
<accession>G3ARV3</accession>
<organism evidence="3">
    <name type="scientific">Spathaspora passalidarum (strain NRRL Y-27907 / 11-Y1)</name>
    <dbReference type="NCBI Taxonomy" id="619300"/>
    <lineage>
        <taxon>Eukaryota</taxon>
        <taxon>Fungi</taxon>
        <taxon>Dikarya</taxon>
        <taxon>Ascomycota</taxon>
        <taxon>Saccharomycotina</taxon>
        <taxon>Pichiomycetes</taxon>
        <taxon>Debaryomycetaceae</taxon>
        <taxon>Spathaspora</taxon>
    </lineage>
</organism>
<dbReference type="InParanoid" id="G3ARV3"/>
<evidence type="ECO:0000313" key="2">
    <source>
        <dbReference type="EMBL" id="EGW31370.1"/>
    </source>
</evidence>
<dbReference type="HOGENOM" id="CLU_1644761_0_0_1"/>
<dbReference type="RefSeq" id="XP_007376148.1">
    <property type="nucleotide sequence ID" value="XM_007376086.1"/>
</dbReference>
<dbReference type="AlphaFoldDB" id="G3ARV3"/>
<proteinExistence type="predicted"/>
<dbReference type="OMA" id="VNEWSND"/>
<gene>
    <name evidence="2" type="ORF">SPAPADRAFT_67437</name>
</gene>
<dbReference type="GeneID" id="18875162"/>
<dbReference type="eggNOG" id="ENOG502RQDT">
    <property type="taxonomic scope" value="Eukaryota"/>
</dbReference>
<reference evidence="2 3" key="1">
    <citation type="journal article" date="2011" name="Proc. Natl. Acad. Sci. U.S.A.">
        <title>Comparative genomics of xylose-fermenting fungi for enhanced biofuel production.</title>
        <authorList>
            <person name="Wohlbach D.J."/>
            <person name="Kuo A."/>
            <person name="Sato T.K."/>
            <person name="Potts K.M."/>
            <person name="Salamov A.A."/>
            <person name="LaButti K.M."/>
            <person name="Sun H."/>
            <person name="Clum A."/>
            <person name="Pangilinan J.L."/>
            <person name="Lindquist E.A."/>
            <person name="Lucas S."/>
            <person name="Lapidus A."/>
            <person name="Jin M."/>
            <person name="Gunawan C."/>
            <person name="Balan V."/>
            <person name="Dale B.E."/>
            <person name="Jeffries T.W."/>
            <person name="Zinkel R."/>
            <person name="Barry K.W."/>
            <person name="Grigoriev I.V."/>
            <person name="Gasch A.P."/>
        </authorList>
    </citation>
    <scope>NUCLEOTIDE SEQUENCE [LARGE SCALE GENOMIC DNA]</scope>
    <source>
        <strain evidence="3">NRRL Y-27907 / 11-Y1</strain>
    </source>
</reference>
<dbReference type="EMBL" id="GL996503">
    <property type="protein sequence ID" value="EGW31370.1"/>
    <property type="molecule type" value="Genomic_DNA"/>
</dbReference>
<feature type="transmembrane region" description="Helical" evidence="1">
    <location>
        <begin position="134"/>
        <end position="154"/>
    </location>
</feature>